<dbReference type="InterPro" id="IPR052929">
    <property type="entry name" value="RNase_H-like_EbsB-rel"/>
</dbReference>
<dbReference type="GO" id="GO:0003676">
    <property type="term" value="F:nucleic acid binding"/>
    <property type="evidence" value="ECO:0007669"/>
    <property type="project" value="InterPro"/>
</dbReference>
<dbReference type="EnsemblPlants" id="evm.model.09.1346">
    <property type="protein sequence ID" value="cds.evm.model.09.1346"/>
    <property type="gene ID" value="evm.TU.09.1346"/>
</dbReference>
<reference evidence="3" key="2">
    <citation type="submission" date="2021-03" db="UniProtKB">
        <authorList>
            <consortium name="EnsemblPlants"/>
        </authorList>
    </citation>
    <scope>IDENTIFICATION</scope>
</reference>
<feature type="signal peptide" evidence="1">
    <location>
        <begin position="1"/>
        <end position="23"/>
    </location>
</feature>
<dbReference type="AlphaFoldDB" id="A0A803QE55"/>
<dbReference type="GO" id="GO:0004523">
    <property type="term" value="F:RNA-DNA hybrid ribonuclease activity"/>
    <property type="evidence" value="ECO:0007669"/>
    <property type="project" value="InterPro"/>
</dbReference>
<evidence type="ECO:0000259" key="2">
    <source>
        <dbReference type="Pfam" id="PF13456"/>
    </source>
</evidence>
<dbReference type="EMBL" id="UZAU01000768">
    <property type="status" value="NOT_ANNOTATED_CDS"/>
    <property type="molecule type" value="Genomic_DNA"/>
</dbReference>
<dbReference type="Proteomes" id="UP000596661">
    <property type="component" value="Chromosome 9"/>
</dbReference>
<feature type="chain" id="PRO_5030849611" description="RNase H type-1 domain-containing protein" evidence="1">
    <location>
        <begin position="24"/>
        <end position="182"/>
    </location>
</feature>
<dbReference type="Pfam" id="PF13456">
    <property type="entry name" value="RVT_3"/>
    <property type="match status" value="1"/>
</dbReference>
<reference evidence="3" key="1">
    <citation type="submission" date="2018-11" db="EMBL/GenBank/DDBJ databases">
        <authorList>
            <person name="Grassa J C."/>
        </authorList>
    </citation>
    <scope>NUCLEOTIDE SEQUENCE [LARGE SCALE GENOMIC DNA]</scope>
</reference>
<evidence type="ECO:0000313" key="3">
    <source>
        <dbReference type="EnsemblPlants" id="cds.evm.model.09.1346"/>
    </source>
</evidence>
<organism evidence="3 4">
    <name type="scientific">Cannabis sativa</name>
    <name type="common">Hemp</name>
    <name type="synonym">Marijuana</name>
    <dbReference type="NCBI Taxonomy" id="3483"/>
    <lineage>
        <taxon>Eukaryota</taxon>
        <taxon>Viridiplantae</taxon>
        <taxon>Streptophyta</taxon>
        <taxon>Embryophyta</taxon>
        <taxon>Tracheophyta</taxon>
        <taxon>Spermatophyta</taxon>
        <taxon>Magnoliopsida</taxon>
        <taxon>eudicotyledons</taxon>
        <taxon>Gunneridae</taxon>
        <taxon>Pentapetalae</taxon>
        <taxon>rosids</taxon>
        <taxon>fabids</taxon>
        <taxon>Rosales</taxon>
        <taxon>Cannabaceae</taxon>
        <taxon>Cannabis</taxon>
    </lineage>
</organism>
<keyword evidence="4" id="KW-1185">Reference proteome</keyword>
<dbReference type="CDD" id="cd06222">
    <property type="entry name" value="RNase_H_like"/>
    <property type="match status" value="1"/>
</dbReference>
<proteinExistence type="predicted"/>
<protein>
    <recommendedName>
        <fullName evidence="2">RNase H type-1 domain-containing protein</fullName>
    </recommendedName>
</protein>
<evidence type="ECO:0000256" key="1">
    <source>
        <dbReference type="SAM" id="SignalP"/>
    </source>
</evidence>
<sequence>MFTCKHARSVWLHSGFLFNLISASGLKPEEFLFHLSQVHNKSELEIIFCIMWFIWYDQNNILHGHSAVGVPSPGVADLSTSTGVVQSATGAHSYSTGVKASHLVGVAAPIKWQPPPVHCLKMNIDAAFDSSQKRIGLGIIIRDSSGCFNAAKSKLVRGCYRPQEMEAKAMFYGLIFARSLNL</sequence>
<keyword evidence="1" id="KW-0732">Signal</keyword>
<name>A0A803QE55_CANSA</name>
<evidence type="ECO:0000313" key="4">
    <source>
        <dbReference type="Proteomes" id="UP000596661"/>
    </source>
</evidence>
<dbReference type="InterPro" id="IPR044730">
    <property type="entry name" value="RNase_H-like_dom_plant"/>
</dbReference>
<dbReference type="PANTHER" id="PTHR47074">
    <property type="entry name" value="BNAC02G40300D PROTEIN"/>
    <property type="match status" value="1"/>
</dbReference>
<dbReference type="Gramene" id="evm.model.09.1346">
    <property type="protein sequence ID" value="cds.evm.model.09.1346"/>
    <property type="gene ID" value="evm.TU.09.1346"/>
</dbReference>
<dbReference type="PANTHER" id="PTHR47074:SF11">
    <property type="entry name" value="REVERSE TRANSCRIPTASE-LIKE PROTEIN"/>
    <property type="match status" value="1"/>
</dbReference>
<dbReference type="InterPro" id="IPR002156">
    <property type="entry name" value="RNaseH_domain"/>
</dbReference>
<accession>A0A803QE55</accession>
<feature type="domain" description="RNase H type-1" evidence="2">
    <location>
        <begin position="123"/>
        <end position="180"/>
    </location>
</feature>